<keyword evidence="5" id="KW-0732">Signal</keyword>
<dbReference type="GO" id="GO:0005634">
    <property type="term" value="C:nucleus"/>
    <property type="evidence" value="ECO:0007669"/>
    <property type="project" value="UniProtKB-SubCell"/>
</dbReference>
<dbReference type="PANTHER" id="PTHR12663">
    <property type="entry name" value="ANDROGEN INDUCED INHIBITOR OF PROLIFERATION AS3 / PDS5-RELATED"/>
    <property type="match status" value="1"/>
</dbReference>
<evidence type="ECO:0000256" key="3">
    <source>
        <dbReference type="ARBA" id="ARBA00023204"/>
    </source>
</evidence>
<evidence type="ECO:0000256" key="5">
    <source>
        <dbReference type="SAM" id="SignalP"/>
    </source>
</evidence>
<dbReference type="OMA" id="METFVMI"/>
<dbReference type="STRING" id="59895.A0A103XEJ7"/>
<reference evidence="6 7" key="1">
    <citation type="journal article" date="2016" name="Sci. Rep.">
        <title>The genome sequence of the outbreeding globe artichoke constructed de novo incorporating a phase-aware low-pass sequencing strategy of F1 progeny.</title>
        <authorList>
            <person name="Scaglione D."/>
            <person name="Reyes-Chin-Wo S."/>
            <person name="Acquadro A."/>
            <person name="Froenicke L."/>
            <person name="Portis E."/>
            <person name="Beitel C."/>
            <person name="Tirone M."/>
            <person name="Mauro R."/>
            <person name="Lo Monaco A."/>
            <person name="Mauromicale G."/>
            <person name="Faccioli P."/>
            <person name="Cattivelli L."/>
            <person name="Rieseberg L."/>
            <person name="Michelmore R."/>
            <person name="Lanteri S."/>
        </authorList>
    </citation>
    <scope>NUCLEOTIDE SEQUENCE [LARGE SCALE GENOMIC DNA]</scope>
    <source>
        <strain evidence="6">2C</strain>
    </source>
</reference>
<dbReference type="Pfam" id="PF20168">
    <property type="entry name" value="PDS5"/>
    <property type="match status" value="1"/>
</dbReference>
<dbReference type="PANTHER" id="PTHR12663:SF3">
    <property type="entry name" value="SISTER CHROMATID COHESION PROTEIN PDS5 HOMOLOG C"/>
    <property type="match status" value="1"/>
</dbReference>
<evidence type="ECO:0000313" key="7">
    <source>
        <dbReference type="Proteomes" id="UP000243975"/>
    </source>
</evidence>
<proteinExistence type="predicted"/>
<keyword evidence="2" id="KW-0227">DNA damage</keyword>
<feature type="chain" id="PRO_5007118735" description="Armadillo-like helical" evidence="5">
    <location>
        <begin position="18"/>
        <end position="124"/>
    </location>
</feature>
<dbReference type="Gramene" id="KVH89310">
    <property type="protein sequence ID" value="KVH89310"/>
    <property type="gene ID" value="Ccrd_008702"/>
</dbReference>
<evidence type="ECO:0000313" key="6">
    <source>
        <dbReference type="EMBL" id="KVH89310.1"/>
    </source>
</evidence>
<name>A0A103XEJ7_CYNCS</name>
<keyword evidence="4" id="KW-0539">Nucleus</keyword>
<dbReference type="GO" id="GO:0007064">
    <property type="term" value="P:mitotic sister chromatid cohesion"/>
    <property type="evidence" value="ECO:0007669"/>
    <property type="project" value="InterPro"/>
</dbReference>
<sequence>MLLVSTLVHLIMSFVCAAQQVEKLLSKVDQSPKKPMLDALKPSTKALIQDGLSRHSDVDVKVAVASCISEITRITAPNAPYTDDQMRRASILETVSKVRSCVIMLDLECDGLIVEMFEHFPKSV</sequence>
<dbReference type="EMBL" id="LEKV01005253">
    <property type="protein sequence ID" value="KVH89310.1"/>
    <property type="molecule type" value="Genomic_DNA"/>
</dbReference>
<feature type="non-terminal residue" evidence="6">
    <location>
        <position position="124"/>
    </location>
</feature>
<accession>A0A103XEJ7</accession>
<evidence type="ECO:0000256" key="2">
    <source>
        <dbReference type="ARBA" id="ARBA00022763"/>
    </source>
</evidence>
<evidence type="ECO:0000256" key="4">
    <source>
        <dbReference type="ARBA" id="ARBA00023242"/>
    </source>
</evidence>
<dbReference type="GO" id="GO:0000785">
    <property type="term" value="C:chromatin"/>
    <property type="evidence" value="ECO:0007669"/>
    <property type="project" value="TreeGrafter"/>
</dbReference>
<evidence type="ECO:0000256" key="1">
    <source>
        <dbReference type="ARBA" id="ARBA00004123"/>
    </source>
</evidence>
<dbReference type="InterPro" id="IPR039776">
    <property type="entry name" value="Pds5"/>
</dbReference>
<dbReference type="GO" id="GO:0006281">
    <property type="term" value="P:DNA repair"/>
    <property type="evidence" value="ECO:0007669"/>
    <property type="project" value="UniProtKB-KW"/>
</dbReference>
<feature type="signal peptide" evidence="5">
    <location>
        <begin position="1"/>
        <end position="17"/>
    </location>
</feature>
<comment type="subcellular location">
    <subcellularLocation>
        <location evidence="1">Nucleus</location>
    </subcellularLocation>
</comment>
<comment type="caution">
    <text evidence="6">The sequence shown here is derived from an EMBL/GenBank/DDBJ whole genome shotgun (WGS) entry which is preliminary data.</text>
</comment>
<organism evidence="6 7">
    <name type="scientific">Cynara cardunculus var. scolymus</name>
    <name type="common">Globe artichoke</name>
    <name type="synonym">Cynara scolymus</name>
    <dbReference type="NCBI Taxonomy" id="59895"/>
    <lineage>
        <taxon>Eukaryota</taxon>
        <taxon>Viridiplantae</taxon>
        <taxon>Streptophyta</taxon>
        <taxon>Embryophyta</taxon>
        <taxon>Tracheophyta</taxon>
        <taxon>Spermatophyta</taxon>
        <taxon>Magnoliopsida</taxon>
        <taxon>eudicotyledons</taxon>
        <taxon>Gunneridae</taxon>
        <taxon>Pentapetalae</taxon>
        <taxon>asterids</taxon>
        <taxon>campanulids</taxon>
        <taxon>Asterales</taxon>
        <taxon>Asteraceae</taxon>
        <taxon>Carduoideae</taxon>
        <taxon>Cardueae</taxon>
        <taxon>Carduinae</taxon>
        <taxon>Cynara</taxon>
    </lineage>
</organism>
<evidence type="ECO:0008006" key="8">
    <source>
        <dbReference type="Google" id="ProtNLM"/>
    </source>
</evidence>
<protein>
    <recommendedName>
        <fullName evidence="8">Armadillo-like helical</fullName>
    </recommendedName>
</protein>
<keyword evidence="3" id="KW-0234">DNA repair</keyword>
<gene>
    <name evidence="6" type="ORF">Ccrd_008702</name>
</gene>
<dbReference type="AlphaFoldDB" id="A0A103XEJ7"/>
<dbReference type="Proteomes" id="UP000243975">
    <property type="component" value="Unassembled WGS sequence"/>
</dbReference>
<keyword evidence="7" id="KW-1185">Reference proteome</keyword>